<evidence type="ECO:0000256" key="6">
    <source>
        <dbReference type="ARBA" id="ARBA00023040"/>
    </source>
</evidence>
<dbReference type="SUPFAM" id="SSF81321">
    <property type="entry name" value="Family A G protein-coupled receptor-like"/>
    <property type="match status" value="1"/>
</dbReference>
<comment type="subcellular location">
    <subcellularLocation>
        <location evidence="1">Cell membrane</location>
        <topology evidence="1">Multi-pass membrane protein</topology>
    </subcellularLocation>
</comment>
<keyword evidence="14" id="KW-1185">Reference proteome</keyword>
<sequence>MTCFDDNVTVSTTYGWDASRAAFDAVMLFLVMVTNASILGVVARRWCTEGMPLGNVTSSLLVVNLSAADFLVGFLGVFHFLPRYLCDLEQVLARHRNLCILRFALVLTAHLGSGYTLIAIAADRYVAVCHALHYRDWITPRRSLALIAGIWVVALSGAMLLFAWNTFDKVGNRCSEDTVLPLAYTLFVGVFGQVVILGTITWAHWAVHRIVLQLRSRGGNSNEAHGGVFAQGEERVSTRASRVLALILGVYVASWAPFMIVLIVRTCKVHVPPTVMETASSIVNFNYLVNPFIYAYNNRPIQKAIHKCVRSFKRKTWFESWNEPSHSLSLSNK</sequence>
<evidence type="ECO:0000256" key="2">
    <source>
        <dbReference type="ARBA" id="ARBA00010663"/>
    </source>
</evidence>
<dbReference type="InterPro" id="IPR000276">
    <property type="entry name" value="GPCR_Rhodpsn"/>
</dbReference>
<reference evidence="13 14" key="1">
    <citation type="submission" date="2024-03" db="EMBL/GenBank/DDBJ databases">
        <title>The genome assembly and annotation of the cricket Gryllus longicercus Weissman &amp; Gray.</title>
        <authorList>
            <person name="Szrajer S."/>
            <person name="Gray D."/>
            <person name="Ylla G."/>
        </authorList>
    </citation>
    <scope>NUCLEOTIDE SEQUENCE [LARGE SCALE GENOMIC DNA]</scope>
    <source>
        <strain evidence="13">DAG 2021-001</strain>
        <tissue evidence="13">Whole body minus gut</tissue>
    </source>
</reference>
<keyword evidence="9 10" id="KW-0807">Transducer</keyword>
<feature type="domain" description="G-protein coupled receptors family 1 profile" evidence="12">
    <location>
        <begin position="34"/>
        <end position="294"/>
    </location>
</feature>
<keyword evidence="6 10" id="KW-0297">G-protein coupled receptor</keyword>
<dbReference type="CDD" id="cd00637">
    <property type="entry name" value="7tm_classA_rhodopsin-like"/>
    <property type="match status" value="1"/>
</dbReference>
<keyword evidence="8 10" id="KW-0675">Receptor</keyword>
<accession>A0AAN9Z8P7</accession>
<feature type="transmembrane region" description="Helical" evidence="11">
    <location>
        <begin position="143"/>
        <end position="164"/>
    </location>
</feature>
<evidence type="ECO:0000256" key="9">
    <source>
        <dbReference type="ARBA" id="ARBA00023224"/>
    </source>
</evidence>
<dbReference type="Gene3D" id="1.20.1070.10">
    <property type="entry name" value="Rhodopsin 7-helix transmembrane proteins"/>
    <property type="match status" value="1"/>
</dbReference>
<evidence type="ECO:0000313" key="14">
    <source>
        <dbReference type="Proteomes" id="UP001378592"/>
    </source>
</evidence>
<dbReference type="Proteomes" id="UP001378592">
    <property type="component" value="Unassembled WGS sequence"/>
</dbReference>
<comment type="similarity">
    <text evidence="2 10">Belongs to the G-protein coupled receptor 1 family.</text>
</comment>
<feature type="transmembrane region" description="Helical" evidence="11">
    <location>
        <begin position="59"/>
        <end position="80"/>
    </location>
</feature>
<evidence type="ECO:0000256" key="7">
    <source>
        <dbReference type="ARBA" id="ARBA00023136"/>
    </source>
</evidence>
<evidence type="ECO:0000256" key="5">
    <source>
        <dbReference type="ARBA" id="ARBA00022989"/>
    </source>
</evidence>
<comment type="caution">
    <text evidence="13">The sequence shown here is derived from an EMBL/GenBank/DDBJ whole genome shotgun (WGS) entry which is preliminary data.</text>
</comment>
<dbReference type="PROSITE" id="PS00237">
    <property type="entry name" value="G_PROTEIN_RECEP_F1_1"/>
    <property type="match status" value="1"/>
</dbReference>
<dbReference type="InterPro" id="IPR017452">
    <property type="entry name" value="GPCR_Rhodpsn_7TM"/>
</dbReference>
<evidence type="ECO:0000313" key="13">
    <source>
        <dbReference type="EMBL" id="KAK7865965.1"/>
    </source>
</evidence>
<evidence type="ECO:0000256" key="10">
    <source>
        <dbReference type="RuleBase" id="RU000688"/>
    </source>
</evidence>
<dbReference type="GO" id="GO:0004930">
    <property type="term" value="F:G protein-coupled receptor activity"/>
    <property type="evidence" value="ECO:0007669"/>
    <property type="project" value="UniProtKB-KW"/>
</dbReference>
<feature type="transmembrane region" description="Helical" evidence="11">
    <location>
        <begin position="243"/>
        <end position="264"/>
    </location>
</feature>
<dbReference type="PANTHER" id="PTHR24249">
    <property type="entry name" value="HISTAMINE RECEPTOR-RELATED G-PROTEIN COUPLED RECEPTOR"/>
    <property type="match status" value="1"/>
</dbReference>
<evidence type="ECO:0000256" key="1">
    <source>
        <dbReference type="ARBA" id="ARBA00004651"/>
    </source>
</evidence>
<dbReference type="PRINTS" id="PR00237">
    <property type="entry name" value="GPCRRHODOPSN"/>
</dbReference>
<dbReference type="PROSITE" id="PS50262">
    <property type="entry name" value="G_PROTEIN_RECEP_F1_2"/>
    <property type="match status" value="1"/>
</dbReference>
<keyword evidence="4 10" id="KW-0812">Transmembrane</keyword>
<proteinExistence type="inferred from homology"/>
<keyword evidence="5 11" id="KW-1133">Transmembrane helix</keyword>
<gene>
    <name evidence="13" type="ORF">R5R35_012909</name>
</gene>
<evidence type="ECO:0000256" key="8">
    <source>
        <dbReference type="ARBA" id="ARBA00023170"/>
    </source>
</evidence>
<keyword evidence="7 11" id="KW-0472">Membrane</keyword>
<evidence type="ECO:0000256" key="4">
    <source>
        <dbReference type="ARBA" id="ARBA00022692"/>
    </source>
</evidence>
<organism evidence="13 14">
    <name type="scientific">Gryllus longicercus</name>
    <dbReference type="NCBI Taxonomy" id="2509291"/>
    <lineage>
        <taxon>Eukaryota</taxon>
        <taxon>Metazoa</taxon>
        <taxon>Ecdysozoa</taxon>
        <taxon>Arthropoda</taxon>
        <taxon>Hexapoda</taxon>
        <taxon>Insecta</taxon>
        <taxon>Pterygota</taxon>
        <taxon>Neoptera</taxon>
        <taxon>Polyneoptera</taxon>
        <taxon>Orthoptera</taxon>
        <taxon>Ensifera</taxon>
        <taxon>Gryllidea</taxon>
        <taxon>Grylloidea</taxon>
        <taxon>Gryllidae</taxon>
        <taxon>Gryllinae</taxon>
        <taxon>Gryllus</taxon>
    </lineage>
</organism>
<keyword evidence="3" id="KW-1003">Cell membrane</keyword>
<dbReference type="InterPro" id="IPR050569">
    <property type="entry name" value="TAAR"/>
</dbReference>
<dbReference type="EMBL" id="JAZDUA010000160">
    <property type="protein sequence ID" value="KAK7865965.1"/>
    <property type="molecule type" value="Genomic_DNA"/>
</dbReference>
<dbReference type="AlphaFoldDB" id="A0AAN9Z8P7"/>
<feature type="transmembrane region" description="Helical" evidence="11">
    <location>
        <begin position="25"/>
        <end position="47"/>
    </location>
</feature>
<feature type="transmembrane region" description="Helical" evidence="11">
    <location>
        <begin position="100"/>
        <end position="122"/>
    </location>
</feature>
<feature type="transmembrane region" description="Helical" evidence="11">
    <location>
        <begin position="184"/>
        <end position="207"/>
    </location>
</feature>
<evidence type="ECO:0000259" key="12">
    <source>
        <dbReference type="PROSITE" id="PS50262"/>
    </source>
</evidence>
<evidence type="ECO:0000256" key="3">
    <source>
        <dbReference type="ARBA" id="ARBA00022475"/>
    </source>
</evidence>
<evidence type="ECO:0000256" key="11">
    <source>
        <dbReference type="SAM" id="Phobius"/>
    </source>
</evidence>
<name>A0AAN9Z8P7_9ORTH</name>
<dbReference type="GO" id="GO:0005886">
    <property type="term" value="C:plasma membrane"/>
    <property type="evidence" value="ECO:0007669"/>
    <property type="project" value="UniProtKB-SubCell"/>
</dbReference>
<dbReference type="Pfam" id="PF00001">
    <property type="entry name" value="7tm_1"/>
    <property type="match status" value="1"/>
</dbReference>
<protein>
    <recommendedName>
        <fullName evidence="12">G-protein coupled receptors family 1 profile domain-containing protein</fullName>
    </recommendedName>
</protein>